<comment type="caution">
    <text evidence="12">The sequence shown here is derived from an EMBL/GenBank/DDBJ whole genome shotgun (WGS) entry which is preliminary data.</text>
</comment>
<dbReference type="InterPro" id="IPR036236">
    <property type="entry name" value="Znf_C2H2_sf"/>
</dbReference>
<dbReference type="PROSITE" id="PS50145">
    <property type="entry name" value="ZF_TRAF"/>
    <property type="match status" value="1"/>
</dbReference>
<feature type="region of interest" description="Disordered" evidence="9">
    <location>
        <begin position="97"/>
        <end position="138"/>
    </location>
</feature>
<accession>A0AAE0SLK2</accession>
<feature type="compositionally biased region" description="Low complexity" evidence="9">
    <location>
        <begin position="172"/>
        <end position="187"/>
    </location>
</feature>
<name>A0AAE0SLK2_9BIVA</name>
<dbReference type="AlphaFoldDB" id="A0AAE0SLK2"/>
<feature type="compositionally biased region" description="Basic and acidic residues" evidence="9">
    <location>
        <begin position="335"/>
        <end position="352"/>
    </location>
</feature>
<dbReference type="Proteomes" id="UP001195483">
    <property type="component" value="Unassembled WGS sequence"/>
</dbReference>
<evidence type="ECO:0000256" key="4">
    <source>
        <dbReference type="ARBA" id="ARBA00022771"/>
    </source>
</evidence>
<feature type="domain" description="TRAF-type" evidence="10">
    <location>
        <begin position="479"/>
        <end position="517"/>
    </location>
</feature>
<dbReference type="PANTHER" id="PTHR24404">
    <property type="entry name" value="ZINC FINGER PROTEIN"/>
    <property type="match status" value="1"/>
</dbReference>
<feature type="compositionally biased region" description="Polar residues" evidence="9">
    <location>
        <begin position="195"/>
        <end position="204"/>
    </location>
</feature>
<evidence type="ECO:0000256" key="2">
    <source>
        <dbReference type="ARBA" id="ARBA00022723"/>
    </source>
</evidence>
<organism evidence="12 13">
    <name type="scientific">Potamilus streckersoni</name>
    <dbReference type="NCBI Taxonomy" id="2493646"/>
    <lineage>
        <taxon>Eukaryota</taxon>
        <taxon>Metazoa</taxon>
        <taxon>Spiralia</taxon>
        <taxon>Lophotrochozoa</taxon>
        <taxon>Mollusca</taxon>
        <taxon>Bivalvia</taxon>
        <taxon>Autobranchia</taxon>
        <taxon>Heteroconchia</taxon>
        <taxon>Palaeoheterodonta</taxon>
        <taxon>Unionida</taxon>
        <taxon>Unionoidea</taxon>
        <taxon>Unionidae</taxon>
        <taxon>Ambleminae</taxon>
        <taxon>Lampsilini</taxon>
        <taxon>Potamilus</taxon>
    </lineage>
</organism>
<keyword evidence="5 8" id="KW-0862">Zinc</keyword>
<dbReference type="SUPFAM" id="SSF57667">
    <property type="entry name" value="beta-beta-alpha zinc fingers"/>
    <property type="match status" value="1"/>
</dbReference>
<feature type="domain" description="C2H2-type" evidence="11">
    <location>
        <begin position="484"/>
        <end position="511"/>
    </location>
</feature>
<keyword evidence="7" id="KW-0539">Nucleus</keyword>
<dbReference type="GO" id="GO:0006357">
    <property type="term" value="P:regulation of transcription by RNA polymerase II"/>
    <property type="evidence" value="ECO:0007669"/>
    <property type="project" value="TreeGrafter"/>
</dbReference>
<feature type="zinc finger region" description="TRAF-type" evidence="8">
    <location>
        <begin position="479"/>
        <end position="517"/>
    </location>
</feature>
<evidence type="ECO:0000259" key="11">
    <source>
        <dbReference type="PROSITE" id="PS50157"/>
    </source>
</evidence>
<evidence type="ECO:0000256" key="5">
    <source>
        <dbReference type="ARBA" id="ARBA00022833"/>
    </source>
</evidence>
<feature type="region of interest" description="Disordered" evidence="9">
    <location>
        <begin position="153"/>
        <end position="205"/>
    </location>
</feature>
<comment type="subcellular location">
    <subcellularLocation>
        <location evidence="1">Nucleus</location>
    </subcellularLocation>
</comment>
<reference evidence="12" key="2">
    <citation type="journal article" date="2021" name="Genome Biol. Evol.">
        <title>Developing a high-quality reference genome for a parasitic bivalve with doubly uniparental inheritance (Bivalvia: Unionida).</title>
        <authorList>
            <person name="Smith C.H."/>
        </authorList>
    </citation>
    <scope>NUCLEOTIDE SEQUENCE</scope>
    <source>
        <strain evidence="12">CHS0354</strain>
        <tissue evidence="12">Mantle</tissue>
    </source>
</reference>
<feature type="region of interest" description="Disordered" evidence="9">
    <location>
        <begin position="335"/>
        <end position="355"/>
    </location>
</feature>
<dbReference type="InterPro" id="IPR001293">
    <property type="entry name" value="Znf_TRAF"/>
</dbReference>
<evidence type="ECO:0000256" key="3">
    <source>
        <dbReference type="ARBA" id="ARBA00022737"/>
    </source>
</evidence>
<dbReference type="Gene3D" id="3.30.160.60">
    <property type="entry name" value="Classic Zinc Finger"/>
    <property type="match status" value="1"/>
</dbReference>
<dbReference type="EMBL" id="JAEAOA010000708">
    <property type="protein sequence ID" value="KAK3593944.1"/>
    <property type="molecule type" value="Genomic_DNA"/>
</dbReference>
<gene>
    <name evidence="12" type="ORF">CHS0354_011555</name>
</gene>
<dbReference type="GO" id="GO:0005634">
    <property type="term" value="C:nucleus"/>
    <property type="evidence" value="ECO:0007669"/>
    <property type="project" value="UniProtKB-SubCell"/>
</dbReference>
<dbReference type="GO" id="GO:0003700">
    <property type="term" value="F:DNA-binding transcription factor activity"/>
    <property type="evidence" value="ECO:0007669"/>
    <property type="project" value="TreeGrafter"/>
</dbReference>
<evidence type="ECO:0000256" key="8">
    <source>
        <dbReference type="PROSITE-ProRule" id="PRU00207"/>
    </source>
</evidence>
<dbReference type="PROSITE" id="PS50157">
    <property type="entry name" value="ZINC_FINGER_C2H2_2"/>
    <property type="match status" value="1"/>
</dbReference>
<proteinExistence type="predicted"/>
<feature type="compositionally biased region" description="Basic and acidic residues" evidence="9">
    <location>
        <begin position="97"/>
        <end position="122"/>
    </location>
</feature>
<evidence type="ECO:0000313" key="12">
    <source>
        <dbReference type="EMBL" id="KAK3593944.1"/>
    </source>
</evidence>
<reference evidence="12" key="3">
    <citation type="submission" date="2023-05" db="EMBL/GenBank/DDBJ databases">
        <authorList>
            <person name="Smith C.H."/>
        </authorList>
    </citation>
    <scope>NUCLEOTIDE SEQUENCE</scope>
    <source>
        <strain evidence="12">CHS0354</strain>
        <tissue evidence="12">Mantle</tissue>
    </source>
</reference>
<keyword evidence="3" id="KW-0677">Repeat</keyword>
<keyword evidence="4 8" id="KW-0863">Zinc-finger</keyword>
<dbReference type="InterPro" id="IPR050589">
    <property type="entry name" value="Ikaros_C2H2-ZF"/>
</dbReference>
<sequence>MGQHSDVTLDIQRAVLSLCMETYAPGTEVEIDGIICMLETQSKEYKVVKIHKTFVMSDFSVSTSTRTFQDDIVARNTINPRDDERIAKSFSRVPQDIQHRRADLTELPYHESEKSDRGKEMSRGTQNQRNRILNLRPDDRMGLENYSYTMMHPLQMDTGSGTKSSKLEVSSRKSFQNSNSSPSNNRNVKTHQKQNRTASLSFEKNYQPREVSKDLLIVVNQEAENLRQKSLTTHGIDSAETLEPETSEIILSQNTDHASESTDKGCSPSGKILAMNMSDTNGQDIKMHASFANKSFVNNELTKTDDGNDDDDDDCIFIKSEPVRASECDRSYVEISETRKTDHSSEKSEDLSPKNVSRTLWQQPDGSLIPCTFGTVDMCKDTSGMLLTTSVGSDTGRTAIHESLATSCSQGTSQEAETEEQLTHISYDRDKILNSGAFDDSIVSQTIMYSEMQNDGILGVVSKIDPSFFSPVRRGRKPCPTAPFSCERCGFRFAHRSTLHRHIKFNCGSARVACDICGKHLQRRPDAMRLHKSQVHGITEMLSMVKALQNELDC</sequence>
<evidence type="ECO:0000259" key="10">
    <source>
        <dbReference type="PROSITE" id="PS50145"/>
    </source>
</evidence>
<keyword evidence="13" id="KW-1185">Reference proteome</keyword>
<evidence type="ECO:0000256" key="7">
    <source>
        <dbReference type="ARBA" id="ARBA00023242"/>
    </source>
</evidence>
<dbReference type="InterPro" id="IPR013087">
    <property type="entry name" value="Znf_C2H2_type"/>
</dbReference>
<dbReference type="GO" id="GO:0008270">
    <property type="term" value="F:zinc ion binding"/>
    <property type="evidence" value="ECO:0007669"/>
    <property type="project" value="UniProtKB-KW"/>
</dbReference>
<protein>
    <recommendedName>
        <fullName evidence="14">C2H2-type domain-containing protein</fullName>
    </recommendedName>
</protein>
<keyword evidence="2 8" id="KW-0479">Metal-binding</keyword>
<dbReference type="GO" id="GO:0000978">
    <property type="term" value="F:RNA polymerase II cis-regulatory region sequence-specific DNA binding"/>
    <property type="evidence" value="ECO:0007669"/>
    <property type="project" value="TreeGrafter"/>
</dbReference>
<evidence type="ECO:0000256" key="9">
    <source>
        <dbReference type="SAM" id="MobiDB-lite"/>
    </source>
</evidence>
<evidence type="ECO:0000256" key="6">
    <source>
        <dbReference type="ARBA" id="ARBA00023125"/>
    </source>
</evidence>
<evidence type="ECO:0000313" key="13">
    <source>
        <dbReference type="Proteomes" id="UP001195483"/>
    </source>
</evidence>
<evidence type="ECO:0008006" key="14">
    <source>
        <dbReference type="Google" id="ProtNLM"/>
    </source>
</evidence>
<reference evidence="12" key="1">
    <citation type="journal article" date="2021" name="Genome Biol. Evol.">
        <title>A High-Quality Reference Genome for a Parasitic Bivalve with Doubly Uniparental Inheritance (Bivalvia: Unionida).</title>
        <authorList>
            <person name="Smith C.H."/>
        </authorList>
    </citation>
    <scope>NUCLEOTIDE SEQUENCE</scope>
    <source>
        <strain evidence="12">CHS0354</strain>
    </source>
</reference>
<evidence type="ECO:0000256" key="1">
    <source>
        <dbReference type="ARBA" id="ARBA00004123"/>
    </source>
</evidence>
<dbReference type="PANTHER" id="PTHR24404:SF114">
    <property type="entry name" value="KLUMPFUSS, ISOFORM B-RELATED"/>
    <property type="match status" value="1"/>
</dbReference>
<keyword evidence="6" id="KW-0238">DNA-binding</keyword>